<dbReference type="PANTHER" id="PTHR33346:SF2">
    <property type="entry name" value="DEHYDRIN ERD14"/>
    <property type="match status" value="1"/>
</dbReference>
<comment type="similarity">
    <text evidence="1 2">Belongs to the plant dehydrin family.</text>
</comment>
<evidence type="ECO:0000256" key="1">
    <source>
        <dbReference type="ARBA" id="ARBA00008403"/>
    </source>
</evidence>
<feature type="compositionally biased region" description="Basic and acidic residues" evidence="3">
    <location>
        <begin position="129"/>
        <end position="144"/>
    </location>
</feature>
<dbReference type="GO" id="GO:0005829">
    <property type="term" value="C:cytosol"/>
    <property type="evidence" value="ECO:0007669"/>
    <property type="project" value="TreeGrafter"/>
</dbReference>
<dbReference type="PROSITE" id="PS00315">
    <property type="entry name" value="DEHYDRIN_1"/>
    <property type="match status" value="1"/>
</dbReference>
<dbReference type="Pfam" id="PF00257">
    <property type="entry name" value="Dehydrin"/>
    <property type="match status" value="1"/>
</dbReference>
<dbReference type="GO" id="GO:0009414">
    <property type="term" value="P:response to water deprivation"/>
    <property type="evidence" value="ECO:0007669"/>
    <property type="project" value="TreeGrafter"/>
</dbReference>
<accession>F5C7J5</accession>
<dbReference type="GO" id="GO:0016020">
    <property type="term" value="C:membrane"/>
    <property type="evidence" value="ECO:0007669"/>
    <property type="project" value="TreeGrafter"/>
</dbReference>
<feature type="compositionally biased region" description="Basic and acidic residues" evidence="3">
    <location>
        <begin position="162"/>
        <end position="184"/>
    </location>
</feature>
<sequence length="244" mass="26962">MAEEAKYGYHETTKPAAEEPCATAVEVESTDRGLFGFGKKKEEEKCEETTIASEFEKKVQVCEPEEKREHHAPVTVPAPVPLPVKEEEKHESLIGKLSRSDSSSSSSSEEEVEGENGEKIKRKKKKGLKEKILGDKKEEEKKCVDTSAPVEKYDDVVTAPEQEEKKGFLDKIKDKLPGGKKTEEVAAPPPPPAPVAVDHGPITPEAEGKEKKGFLDKIKEKLPGYHPKSDEEKEKEKEKEGGAC</sequence>
<proteinExistence type="evidence at transcript level"/>
<dbReference type="GO" id="GO:0009631">
    <property type="term" value="P:cold acclimation"/>
    <property type="evidence" value="ECO:0007669"/>
    <property type="project" value="TreeGrafter"/>
</dbReference>
<feature type="region of interest" description="Disordered" evidence="3">
    <location>
        <begin position="62"/>
        <end position="244"/>
    </location>
</feature>
<dbReference type="AlphaFoldDB" id="F5C7J5"/>
<reference evidence="4" key="1">
    <citation type="submission" date="2011-03" db="EMBL/GenBank/DDBJ databases">
        <title>The influence of abiotic stress on the quality of selected medicinal plants.</title>
        <authorList>
            <person name="Radwan A.M."/>
            <person name="Kleinwaechter M."/>
            <person name="Selmar D."/>
        </authorList>
    </citation>
    <scope>NUCLEOTIDE SEQUENCE</scope>
</reference>
<evidence type="ECO:0000313" key="4">
    <source>
        <dbReference type="EMBL" id="AEB77936.1"/>
    </source>
</evidence>
<dbReference type="InterPro" id="IPR000167">
    <property type="entry name" value="Dehydrin"/>
</dbReference>
<dbReference type="PROSITE" id="PS00823">
    <property type="entry name" value="DEHYDRIN_2"/>
    <property type="match status" value="1"/>
</dbReference>
<protein>
    <submittedName>
        <fullName evidence="4">Dehydrin</fullName>
    </submittedName>
</protein>
<feature type="compositionally biased region" description="Basic and acidic residues" evidence="3">
    <location>
        <begin position="206"/>
        <end position="244"/>
    </location>
</feature>
<feature type="compositionally biased region" description="Basic and acidic residues" evidence="3">
    <location>
        <begin position="1"/>
        <end position="17"/>
    </location>
</feature>
<organism evidence="4">
    <name type="scientific">Salvia officinalis</name>
    <name type="common">Sage</name>
    <dbReference type="NCBI Taxonomy" id="38868"/>
    <lineage>
        <taxon>Eukaryota</taxon>
        <taxon>Viridiplantae</taxon>
        <taxon>Streptophyta</taxon>
        <taxon>Embryophyta</taxon>
        <taxon>Tracheophyta</taxon>
        <taxon>Spermatophyta</taxon>
        <taxon>Magnoliopsida</taxon>
        <taxon>eudicotyledons</taxon>
        <taxon>Gunneridae</taxon>
        <taxon>Pentapetalae</taxon>
        <taxon>asterids</taxon>
        <taxon>lamiids</taxon>
        <taxon>Lamiales</taxon>
        <taxon>Lamiaceae</taxon>
        <taxon>Nepetoideae</taxon>
        <taxon>Mentheae</taxon>
        <taxon>Salviinae</taxon>
        <taxon>Salvia</taxon>
        <taxon>Salvia subgen. Salvia</taxon>
    </lineage>
</organism>
<evidence type="ECO:0000256" key="3">
    <source>
        <dbReference type="SAM" id="MobiDB-lite"/>
    </source>
</evidence>
<feature type="region of interest" description="Disordered" evidence="3">
    <location>
        <begin position="1"/>
        <end position="22"/>
    </location>
</feature>
<dbReference type="EMBL" id="JF491334">
    <property type="protein sequence ID" value="AEB77936.1"/>
    <property type="molecule type" value="mRNA"/>
</dbReference>
<feature type="compositionally biased region" description="Basic and acidic residues" evidence="3">
    <location>
        <begin position="84"/>
        <end position="93"/>
    </location>
</feature>
<name>F5C7J5_SALOF</name>
<dbReference type="GO" id="GO:0009737">
    <property type="term" value="P:response to abscisic acid"/>
    <property type="evidence" value="ECO:0007669"/>
    <property type="project" value="TreeGrafter"/>
</dbReference>
<dbReference type="InterPro" id="IPR030513">
    <property type="entry name" value="Dehydrin_CS"/>
</dbReference>
<feature type="compositionally biased region" description="Basic and acidic residues" evidence="3">
    <location>
        <begin position="62"/>
        <end position="72"/>
    </location>
</feature>
<gene>
    <name evidence="4" type="primary">DHN</name>
</gene>
<evidence type="ECO:0000256" key="2">
    <source>
        <dbReference type="RuleBase" id="RU003995"/>
    </source>
</evidence>
<dbReference type="PANTHER" id="PTHR33346">
    <property type="entry name" value="DEHYDRIN XERO 2-RELATED"/>
    <property type="match status" value="1"/>
</dbReference>